<dbReference type="InterPro" id="IPR029016">
    <property type="entry name" value="GAF-like_dom_sf"/>
</dbReference>
<evidence type="ECO:0000313" key="5">
    <source>
        <dbReference type="Proteomes" id="UP000199494"/>
    </source>
</evidence>
<dbReference type="GO" id="GO:0003677">
    <property type="term" value="F:DNA binding"/>
    <property type="evidence" value="ECO:0007669"/>
    <property type="project" value="UniProtKB-KW"/>
</dbReference>
<keyword evidence="1" id="KW-0805">Transcription regulation</keyword>
<dbReference type="InterPro" id="IPR050707">
    <property type="entry name" value="HTH_MetabolicPath_Reg"/>
</dbReference>
<dbReference type="Gene3D" id="3.30.450.40">
    <property type="match status" value="1"/>
</dbReference>
<dbReference type="PANTHER" id="PTHR30136">
    <property type="entry name" value="HELIX-TURN-HELIX TRANSCRIPTIONAL REGULATOR, ICLR FAMILY"/>
    <property type="match status" value="1"/>
</dbReference>
<dbReference type="InterPro" id="IPR014757">
    <property type="entry name" value="Tscrpt_reg_IclR_C"/>
</dbReference>
<dbReference type="Pfam" id="PF01614">
    <property type="entry name" value="IclR_C"/>
    <property type="match status" value="1"/>
</dbReference>
<dbReference type="PROSITE" id="PS51078">
    <property type="entry name" value="ICLR_ED"/>
    <property type="match status" value="1"/>
</dbReference>
<dbReference type="SUPFAM" id="SSF55781">
    <property type="entry name" value="GAF domain-like"/>
    <property type="match status" value="1"/>
</dbReference>
<sequence length="259" mass="28202">MRTVLSAFRVLEEVAYTQPAGVGELARRLRLPKSTVQRALRTLWTAGWICPDGAEITRWVLTTRALHIGQRAIADLGVRDAAAAIMQELRRETGETSHLMVREGDHAVLIERVETTHPIRAVIPLGSAVPLHGSSNGKAMLAQLGKDEVTAIIGDTLERYTDNTIVEWDDFFAELDSVRALGYASNVGEWRTDIAAVAAAIFDHEGAPIASISVSAPGSRMTEQQRQTYGALVIEAANRISATLGYRRPADGDEDHGPR</sequence>
<keyword evidence="3" id="KW-0804">Transcription</keyword>
<dbReference type="KEGG" id="pmad:BAY61_17635"/>
<proteinExistence type="predicted"/>
<dbReference type="PANTHER" id="PTHR30136:SF24">
    <property type="entry name" value="HTH-TYPE TRANSCRIPTIONAL REPRESSOR ALLR"/>
    <property type="match status" value="1"/>
</dbReference>
<dbReference type="OrthoDB" id="9807558at2"/>
<dbReference type="InterPro" id="IPR036388">
    <property type="entry name" value="WH-like_DNA-bd_sf"/>
</dbReference>
<dbReference type="GO" id="GO:0003700">
    <property type="term" value="F:DNA-binding transcription factor activity"/>
    <property type="evidence" value="ECO:0007669"/>
    <property type="project" value="TreeGrafter"/>
</dbReference>
<dbReference type="STRING" id="530584.SAMN05421630_11085"/>
<gene>
    <name evidence="4" type="ORF">SAMN05421630_11085</name>
</gene>
<dbReference type="InterPro" id="IPR036390">
    <property type="entry name" value="WH_DNA-bd_sf"/>
</dbReference>
<dbReference type="AlphaFoldDB" id="A0A222VRQ3"/>
<dbReference type="EMBL" id="FMZE01000010">
    <property type="protein sequence ID" value="SDD58780.1"/>
    <property type="molecule type" value="Genomic_DNA"/>
</dbReference>
<keyword evidence="2" id="KW-0238">DNA-binding</keyword>
<dbReference type="SMART" id="SM00346">
    <property type="entry name" value="HTH_ICLR"/>
    <property type="match status" value="1"/>
</dbReference>
<dbReference type="InterPro" id="IPR005471">
    <property type="entry name" value="Tscrpt_reg_IclR_N"/>
</dbReference>
<dbReference type="SUPFAM" id="SSF46785">
    <property type="entry name" value="Winged helix' DNA-binding domain"/>
    <property type="match status" value="1"/>
</dbReference>
<dbReference type="Proteomes" id="UP000199494">
    <property type="component" value="Unassembled WGS sequence"/>
</dbReference>
<reference evidence="4 5" key="1">
    <citation type="submission" date="2016-10" db="EMBL/GenBank/DDBJ databases">
        <authorList>
            <person name="de Groot N.N."/>
        </authorList>
    </citation>
    <scope>NUCLEOTIDE SEQUENCE [LARGE SCALE GENOMIC DNA]</scope>
    <source>
        <strain evidence="4 5">CGMCC 4.5506</strain>
    </source>
</reference>
<dbReference type="Gene3D" id="1.10.10.10">
    <property type="entry name" value="Winged helix-like DNA-binding domain superfamily/Winged helix DNA-binding domain"/>
    <property type="match status" value="1"/>
</dbReference>
<evidence type="ECO:0000256" key="1">
    <source>
        <dbReference type="ARBA" id="ARBA00023015"/>
    </source>
</evidence>
<keyword evidence="5" id="KW-1185">Reference proteome</keyword>
<evidence type="ECO:0000256" key="2">
    <source>
        <dbReference type="ARBA" id="ARBA00023125"/>
    </source>
</evidence>
<organism evidence="4 5">
    <name type="scientific">Prauserella marina</name>
    <dbReference type="NCBI Taxonomy" id="530584"/>
    <lineage>
        <taxon>Bacteria</taxon>
        <taxon>Bacillati</taxon>
        <taxon>Actinomycetota</taxon>
        <taxon>Actinomycetes</taxon>
        <taxon>Pseudonocardiales</taxon>
        <taxon>Pseudonocardiaceae</taxon>
        <taxon>Prauserella</taxon>
    </lineage>
</organism>
<name>A0A222VRQ3_9PSEU</name>
<protein>
    <submittedName>
        <fullName evidence="4">IclR family transcriptional regulator, acetate operon repressor</fullName>
    </submittedName>
</protein>
<dbReference type="GO" id="GO:0045892">
    <property type="term" value="P:negative regulation of DNA-templated transcription"/>
    <property type="evidence" value="ECO:0007669"/>
    <property type="project" value="TreeGrafter"/>
</dbReference>
<accession>A0A222VRQ3</accession>
<dbReference type="Pfam" id="PF09339">
    <property type="entry name" value="HTH_IclR"/>
    <property type="match status" value="1"/>
</dbReference>
<evidence type="ECO:0000313" key="4">
    <source>
        <dbReference type="EMBL" id="SDD58780.1"/>
    </source>
</evidence>
<evidence type="ECO:0000256" key="3">
    <source>
        <dbReference type="ARBA" id="ARBA00023163"/>
    </source>
</evidence>